<dbReference type="AlphaFoldDB" id="A0A8J3J3W0"/>
<organism evidence="2 3">
    <name type="scientific">Actinocatenispora rupis</name>
    <dbReference type="NCBI Taxonomy" id="519421"/>
    <lineage>
        <taxon>Bacteria</taxon>
        <taxon>Bacillati</taxon>
        <taxon>Actinomycetota</taxon>
        <taxon>Actinomycetes</taxon>
        <taxon>Micromonosporales</taxon>
        <taxon>Micromonosporaceae</taxon>
        <taxon>Actinocatenispora</taxon>
    </lineage>
</organism>
<protein>
    <submittedName>
        <fullName evidence="2">Sulfotransferase family protein</fullName>
    </submittedName>
</protein>
<reference evidence="2" key="1">
    <citation type="submission" date="2021-01" db="EMBL/GenBank/DDBJ databases">
        <title>Whole genome shotgun sequence of Actinocatenispora rupis NBRC 107355.</title>
        <authorList>
            <person name="Komaki H."/>
            <person name="Tamura T."/>
        </authorList>
    </citation>
    <scope>NUCLEOTIDE SEQUENCE</scope>
    <source>
        <strain evidence="2">NBRC 107355</strain>
    </source>
</reference>
<proteinExistence type="predicted"/>
<accession>A0A8J3J3W0</accession>
<keyword evidence="3" id="KW-1185">Reference proteome</keyword>
<dbReference type="Proteomes" id="UP000612808">
    <property type="component" value="Unassembled WGS sequence"/>
</dbReference>
<dbReference type="InterPro" id="IPR027417">
    <property type="entry name" value="P-loop_NTPase"/>
</dbReference>
<dbReference type="Pfam" id="PF13469">
    <property type="entry name" value="Sulfotransfer_3"/>
    <property type="match status" value="1"/>
</dbReference>
<dbReference type="SUPFAM" id="SSF52540">
    <property type="entry name" value="P-loop containing nucleoside triphosphate hydrolases"/>
    <property type="match status" value="1"/>
</dbReference>
<dbReference type="InterPro" id="IPR026634">
    <property type="entry name" value="TPST-like"/>
</dbReference>
<dbReference type="PANTHER" id="PTHR12788">
    <property type="entry name" value="PROTEIN-TYROSINE SULFOTRANSFERASE 2"/>
    <property type="match status" value="1"/>
</dbReference>
<dbReference type="PANTHER" id="PTHR12788:SF10">
    <property type="entry name" value="PROTEIN-TYROSINE SULFOTRANSFERASE"/>
    <property type="match status" value="1"/>
</dbReference>
<dbReference type="EMBL" id="BOMB01000001">
    <property type="protein sequence ID" value="GID09654.1"/>
    <property type="molecule type" value="Genomic_DNA"/>
</dbReference>
<name>A0A8J3J3W0_9ACTN</name>
<comment type="caution">
    <text evidence="2">The sequence shown here is derived from an EMBL/GenBank/DDBJ whole genome shotgun (WGS) entry which is preliminary data.</text>
</comment>
<evidence type="ECO:0000256" key="1">
    <source>
        <dbReference type="ARBA" id="ARBA00022679"/>
    </source>
</evidence>
<keyword evidence="1" id="KW-0808">Transferase</keyword>
<evidence type="ECO:0000313" key="2">
    <source>
        <dbReference type="EMBL" id="GID09654.1"/>
    </source>
</evidence>
<gene>
    <name evidence="2" type="ORF">Aru02nite_05430</name>
</gene>
<dbReference type="GO" id="GO:0008476">
    <property type="term" value="F:protein-tyrosine sulfotransferase activity"/>
    <property type="evidence" value="ECO:0007669"/>
    <property type="project" value="InterPro"/>
</dbReference>
<evidence type="ECO:0000313" key="3">
    <source>
        <dbReference type="Proteomes" id="UP000612808"/>
    </source>
</evidence>
<sequence>MKRTINQALARTLGYQLVRVRGTGNGHRVTRTDRLLHSPVFILSSVRSGSTLLRAVLGSHSTLYSPHELHLPDVTATVSGWYAEQAMAELGFDRTELTALLRDRLLDAALHRSGKTTLVEKTPNHVFAYRSLADTWRDARFIFLLRHPAAIHRSWREARPTMTADDAATDVLRYLTALQEARTELTGIDVRYEDLTAEPERETRRLCAWLGVDWEPAMLEYGQRGQTRFRRGLGDWSGKINSGAVQAARPTPGDVPEALRDICRAWGYPVPD</sequence>
<dbReference type="Gene3D" id="3.40.50.300">
    <property type="entry name" value="P-loop containing nucleotide triphosphate hydrolases"/>
    <property type="match status" value="1"/>
</dbReference>